<accession>A0A2P5HMG1</accession>
<protein>
    <submittedName>
        <fullName evidence="2">Uncharacterized protein</fullName>
    </submittedName>
</protein>
<dbReference type="InParanoid" id="A0A2P5HMG1"/>
<dbReference type="EMBL" id="MAVT02001264">
    <property type="protein sequence ID" value="POS71442.1"/>
    <property type="molecule type" value="Genomic_DNA"/>
</dbReference>
<feature type="region of interest" description="Disordered" evidence="1">
    <location>
        <begin position="1"/>
        <end position="46"/>
    </location>
</feature>
<dbReference type="Proteomes" id="UP000094444">
    <property type="component" value="Unassembled WGS sequence"/>
</dbReference>
<name>A0A2P5HMG1_DIAHE</name>
<proteinExistence type="predicted"/>
<organism evidence="2 3">
    <name type="scientific">Diaporthe helianthi</name>
    <dbReference type="NCBI Taxonomy" id="158607"/>
    <lineage>
        <taxon>Eukaryota</taxon>
        <taxon>Fungi</taxon>
        <taxon>Dikarya</taxon>
        <taxon>Ascomycota</taxon>
        <taxon>Pezizomycotina</taxon>
        <taxon>Sordariomycetes</taxon>
        <taxon>Sordariomycetidae</taxon>
        <taxon>Diaporthales</taxon>
        <taxon>Diaporthaceae</taxon>
        <taxon>Diaporthe</taxon>
    </lineage>
</organism>
<evidence type="ECO:0000313" key="3">
    <source>
        <dbReference type="Proteomes" id="UP000094444"/>
    </source>
</evidence>
<sequence length="174" mass="19203">MAPTAARDAVAWGGTGGRRAQASRRAAPESGPTFTQMGKPNGERPQTHCRGLMGPKCLQLRLTPEVYQLTTKGSDVRLTGCLQDERTVSGVDMPTGEHMQCNCNVRELISNRHAELNTDESSPVAVRVVQTHRPSIRTRRDLRLPTSLHTEVPLQIFRQSPLAGRSGTSRYSWE</sequence>
<evidence type="ECO:0000313" key="2">
    <source>
        <dbReference type="EMBL" id="POS71442.1"/>
    </source>
</evidence>
<dbReference type="AlphaFoldDB" id="A0A2P5HMG1"/>
<keyword evidence="3" id="KW-1185">Reference proteome</keyword>
<reference evidence="2" key="1">
    <citation type="submission" date="2017-09" db="EMBL/GenBank/DDBJ databases">
        <title>Polyketide synthases of a Diaporthe helianthi virulent isolate.</title>
        <authorList>
            <person name="Baroncelli R."/>
        </authorList>
    </citation>
    <scope>NUCLEOTIDE SEQUENCE [LARGE SCALE GENOMIC DNA]</scope>
    <source>
        <strain evidence="2">7/96</strain>
    </source>
</reference>
<comment type="caution">
    <text evidence="2">The sequence shown here is derived from an EMBL/GenBank/DDBJ whole genome shotgun (WGS) entry which is preliminary data.</text>
</comment>
<gene>
    <name evidence="2" type="ORF">DHEL01_v210161</name>
</gene>
<evidence type="ECO:0000256" key="1">
    <source>
        <dbReference type="SAM" id="MobiDB-lite"/>
    </source>
</evidence>